<reference evidence="2" key="1">
    <citation type="journal article" date="2019" name="Nat. Commun.">
        <title>The genome of broomcorn millet.</title>
        <authorList>
            <person name="Zou C."/>
            <person name="Miki D."/>
            <person name="Li D."/>
            <person name="Tang Q."/>
            <person name="Xiao L."/>
            <person name="Rajput S."/>
            <person name="Deng P."/>
            <person name="Jia W."/>
            <person name="Huang R."/>
            <person name="Zhang M."/>
            <person name="Sun Y."/>
            <person name="Hu J."/>
            <person name="Fu X."/>
            <person name="Schnable P.S."/>
            <person name="Li F."/>
            <person name="Zhang H."/>
            <person name="Feng B."/>
            <person name="Zhu X."/>
            <person name="Liu R."/>
            <person name="Schnable J.C."/>
            <person name="Zhu J.-K."/>
            <person name="Zhang H."/>
        </authorList>
    </citation>
    <scope>NUCLEOTIDE SEQUENCE [LARGE SCALE GENOMIC DNA]</scope>
</reference>
<keyword evidence="2" id="KW-1185">Reference proteome</keyword>
<dbReference type="AlphaFoldDB" id="A0A3L6R7A8"/>
<comment type="caution">
    <text evidence="1">The sequence shown here is derived from an EMBL/GenBank/DDBJ whole genome shotgun (WGS) entry which is preliminary data.</text>
</comment>
<sequence>MVVDAGRDDACSEALSRGALLARSKDIMESFHNMLTLICSPSGEPLMRFGFTIAMEFTLHNLNAIINFRGAQPVFIPAVWEKWSDAKLVFRRLWKCMKDWIPPASNVFGGGYCPMVQLLGGSPQDPLGNRFLKKFK</sequence>
<accession>A0A3L6R7A8</accession>
<protein>
    <submittedName>
        <fullName evidence="1">Uncharacterized protein</fullName>
    </submittedName>
</protein>
<evidence type="ECO:0000313" key="1">
    <source>
        <dbReference type="EMBL" id="RLM98726.1"/>
    </source>
</evidence>
<organism evidence="1 2">
    <name type="scientific">Panicum miliaceum</name>
    <name type="common">Proso millet</name>
    <name type="synonym">Broomcorn millet</name>
    <dbReference type="NCBI Taxonomy" id="4540"/>
    <lineage>
        <taxon>Eukaryota</taxon>
        <taxon>Viridiplantae</taxon>
        <taxon>Streptophyta</taxon>
        <taxon>Embryophyta</taxon>
        <taxon>Tracheophyta</taxon>
        <taxon>Spermatophyta</taxon>
        <taxon>Magnoliopsida</taxon>
        <taxon>Liliopsida</taxon>
        <taxon>Poales</taxon>
        <taxon>Poaceae</taxon>
        <taxon>PACMAD clade</taxon>
        <taxon>Panicoideae</taxon>
        <taxon>Panicodae</taxon>
        <taxon>Paniceae</taxon>
        <taxon>Panicinae</taxon>
        <taxon>Panicum</taxon>
        <taxon>Panicum sect. Panicum</taxon>
    </lineage>
</organism>
<gene>
    <name evidence="1" type="ORF">C2845_PM06G34420</name>
</gene>
<name>A0A3L6R7A8_PANMI</name>
<proteinExistence type="predicted"/>
<dbReference type="Proteomes" id="UP000275267">
    <property type="component" value="Unassembled WGS sequence"/>
</dbReference>
<dbReference type="EMBL" id="PQIB02000009">
    <property type="protein sequence ID" value="RLM98726.1"/>
    <property type="molecule type" value="Genomic_DNA"/>
</dbReference>
<evidence type="ECO:0000313" key="2">
    <source>
        <dbReference type="Proteomes" id="UP000275267"/>
    </source>
</evidence>